<dbReference type="SUPFAM" id="SSF52980">
    <property type="entry name" value="Restriction endonuclease-like"/>
    <property type="match status" value="1"/>
</dbReference>
<reference evidence="1" key="1">
    <citation type="journal article" date="2019" name="bioRxiv">
        <title>The Genome of the Zebra Mussel, Dreissena polymorpha: A Resource for Invasive Species Research.</title>
        <authorList>
            <person name="McCartney M.A."/>
            <person name="Auch B."/>
            <person name="Kono T."/>
            <person name="Mallez S."/>
            <person name="Zhang Y."/>
            <person name="Obille A."/>
            <person name="Becker A."/>
            <person name="Abrahante J.E."/>
            <person name="Garbe J."/>
            <person name="Badalamenti J.P."/>
            <person name="Herman A."/>
            <person name="Mangelson H."/>
            <person name="Liachko I."/>
            <person name="Sullivan S."/>
            <person name="Sone E.D."/>
            <person name="Koren S."/>
            <person name="Silverstein K.A.T."/>
            <person name="Beckman K.B."/>
            <person name="Gohl D.M."/>
        </authorList>
    </citation>
    <scope>NUCLEOTIDE SEQUENCE</scope>
    <source>
        <strain evidence="1">Duluth1</strain>
        <tissue evidence="1">Whole animal</tissue>
    </source>
</reference>
<dbReference type="AlphaFoldDB" id="A0A9D4HQX7"/>
<reference evidence="1" key="2">
    <citation type="submission" date="2020-11" db="EMBL/GenBank/DDBJ databases">
        <authorList>
            <person name="McCartney M.A."/>
            <person name="Auch B."/>
            <person name="Kono T."/>
            <person name="Mallez S."/>
            <person name="Becker A."/>
            <person name="Gohl D.M."/>
            <person name="Silverstein K.A.T."/>
            <person name="Koren S."/>
            <person name="Bechman K.B."/>
            <person name="Herman A."/>
            <person name="Abrahante J.E."/>
            <person name="Garbe J."/>
        </authorList>
    </citation>
    <scope>NUCLEOTIDE SEQUENCE</scope>
    <source>
        <strain evidence="1">Duluth1</strain>
        <tissue evidence="1">Whole animal</tissue>
    </source>
</reference>
<keyword evidence="2" id="KW-1185">Reference proteome</keyword>
<dbReference type="Gene3D" id="3.90.320.10">
    <property type="match status" value="1"/>
</dbReference>
<proteinExistence type="predicted"/>
<sequence length="143" mass="15844">MDVHIVPGRELSVTTSVEPLLLKQKAKCSGSEEFVKYSEEEKRIIEKLTRKQKDSVQWLKYKQGIITSSNFNCVARHSRVIASRGTNQATVSLVAALLGGSSFKGNKATLYGQRQEPKAVAEYLALMKSCHKRCSVVECGLVI</sequence>
<comment type="caution">
    <text evidence="1">The sequence shown here is derived from an EMBL/GenBank/DDBJ whole genome shotgun (WGS) entry which is preliminary data.</text>
</comment>
<protein>
    <submittedName>
        <fullName evidence="1">Uncharacterized protein</fullName>
    </submittedName>
</protein>
<name>A0A9D4HQX7_DREPO</name>
<dbReference type="PANTHER" id="PTHR47526">
    <property type="entry name" value="ATP-DEPENDENT DNA HELICASE"/>
    <property type="match status" value="1"/>
</dbReference>
<dbReference type="InterPro" id="IPR011604">
    <property type="entry name" value="PDDEXK-like_dom_sf"/>
</dbReference>
<organism evidence="1 2">
    <name type="scientific">Dreissena polymorpha</name>
    <name type="common">Zebra mussel</name>
    <name type="synonym">Mytilus polymorpha</name>
    <dbReference type="NCBI Taxonomy" id="45954"/>
    <lineage>
        <taxon>Eukaryota</taxon>
        <taxon>Metazoa</taxon>
        <taxon>Spiralia</taxon>
        <taxon>Lophotrochozoa</taxon>
        <taxon>Mollusca</taxon>
        <taxon>Bivalvia</taxon>
        <taxon>Autobranchia</taxon>
        <taxon>Heteroconchia</taxon>
        <taxon>Euheterodonta</taxon>
        <taxon>Imparidentia</taxon>
        <taxon>Neoheterodontei</taxon>
        <taxon>Myida</taxon>
        <taxon>Dreissenoidea</taxon>
        <taxon>Dreissenidae</taxon>
        <taxon>Dreissena</taxon>
    </lineage>
</organism>
<dbReference type="InterPro" id="IPR011335">
    <property type="entry name" value="Restrct_endonuc-II-like"/>
</dbReference>
<dbReference type="Proteomes" id="UP000828390">
    <property type="component" value="Unassembled WGS sequence"/>
</dbReference>
<gene>
    <name evidence="1" type="ORF">DPMN_053710</name>
</gene>
<dbReference type="EMBL" id="JAIWYP010000012">
    <property type="protein sequence ID" value="KAH3727766.1"/>
    <property type="molecule type" value="Genomic_DNA"/>
</dbReference>
<evidence type="ECO:0000313" key="1">
    <source>
        <dbReference type="EMBL" id="KAH3727766.1"/>
    </source>
</evidence>
<accession>A0A9D4HQX7</accession>
<dbReference type="PANTHER" id="PTHR47526:SF3">
    <property type="entry name" value="PHD-TYPE DOMAIN-CONTAINING PROTEIN"/>
    <property type="match status" value="1"/>
</dbReference>
<dbReference type="GO" id="GO:0006281">
    <property type="term" value="P:DNA repair"/>
    <property type="evidence" value="ECO:0007669"/>
    <property type="project" value="UniProtKB-ARBA"/>
</dbReference>
<evidence type="ECO:0000313" key="2">
    <source>
        <dbReference type="Proteomes" id="UP000828390"/>
    </source>
</evidence>